<comment type="caution">
    <text evidence="10">The sequence shown here is derived from an EMBL/GenBank/DDBJ whole genome shotgun (WGS) entry which is preliminary data.</text>
</comment>
<accession>A0A7J7JI27</accession>
<comment type="subcellular location">
    <subcellularLocation>
        <location evidence="1">Membrane</location>
        <topology evidence="1">Multi-pass membrane protein</topology>
    </subcellularLocation>
</comment>
<dbReference type="Gene3D" id="2.60.120.10">
    <property type="entry name" value="Jelly Rolls"/>
    <property type="match status" value="1"/>
</dbReference>
<keyword evidence="2" id="KW-0813">Transport</keyword>
<dbReference type="Proteomes" id="UP000593567">
    <property type="component" value="Unassembled WGS sequence"/>
</dbReference>
<reference evidence="10" key="1">
    <citation type="submission" date="2020-06" db="EMBL/GenBank/DDBJ databases">
        <title>Draft genome of Bugula neritina, a colonial animal packing powerful symbionts and potential medicines.</title>
        <authorList>
            <person name="Rayko M."/>
        </authorList>
    </citation>
    <scope>NUCLEOTIDE SEQUENCE [LARGE SCALE GENOMIC DNA]</scope>
    <source>
        <strain evidence="10">Kwan_BN1</strain>
    </source>
</reference>
<dbReference type="PROSITE" id="PS50042">
    <property type="entry name" value="CNMP_BINDING_3"/>
    <property type="match status" value="1"/>
</dbReference>
<dbReference type="AlphaFoldDB" id="A0A7J7JI27"/>
<evidence type="ECO:0000256" key="4">
    <source>
        <dbReference type="ARBA" id="ARBA00022989"/>
    </source>
</evidence>
<name>A0A7J7JI27_BUGNE</name>
<dbReference type="SMART" id="SM00100">
    <property type="entry name" value="cNMP"/>
    <property type="match status" value="1"/>
</dbReference>
<evidence type="ECO:0000259" key="9">
    <source>
        <dbReference type="PROSITE" id="PS50042"/>
    </source>
</evidence>
<dbReference type="GO" id="GO:0005886">
    <property type="term" value="C:plasma membrane"/>
    <property type="evidence" value="ECO:0007669"/>
    <property type="project" value="TreeGrafter"/>
</dbReference>
<dbReference type="InterPro" id="IPR000595">
    <property type="entry name" value="cNMP-bd_dom"/>
</dbReference>
<protein>
    <submittedName>
        <fullName evidence="10">CNGA2</fullName>
    </submittedName>
</protein>
<dbReference type="GO" id="GO:0044877">
    <property type="term" value="F:protein-containing complex binding"/>
    <property type="evidence" value="ECO:0007669"/>
    <property type="project" value="TreeGrafter"/>
</dbReference>
<dbReference type="PROSITE" id="PS00888">
    <property type="entry name" value="CNMP_BINDING_1"/>
    <property type="match status" value="1"/>
</dbReference>
<dbReference type="OrthoDB" id="6275441at2759"/>
<gene>
    <name evidence="10" type="ORF">EB796_016645</name>
</gene>
<evidence type="ECO:0000256" key="7">
    <source>
        <dbReference type="ARBA" id="ARBA00023286"/>
    </source>
</evidence>
<dbReference type="GO" id="GO:0005223">
    <property type="term" value="F:intracellularly cGMP-activated cation channel activity"/>
    <property type="evidence" value="ECO:0007669"/>
    <property type="project" value="TreeGrafter"/>
</dbReference>
<evidence type="ECO:0000256" key="2">
    <source>
        <dbReference type="ARBA" id="ARBA00022448"/>
    </source>
</evidence>
<dbReference type="PANTHER" id="PTHR45638">
    <property type="entry name" value="CYCLIC NUCLEOTIDE-GATED CATION CHANNEL SUBUNIT A"/>
    <property type="match status" value="1"/>
</dbReference>
<keyword evidence="7" id="KW-1071">Ligand-gated ion channel</keyword>
<dbReference type="Pfam" id="PF16526">
    <property type="entry name" value="CLZ"/>
    <property type="match status" value="1"/>
</dbReference>
<keyword evidence="11" id="KW-1185">Reference proteome</keyword>
<dbReference type="PANTHER" id="PTHR45638:SF11">
    <property type="entry name" value="CYCLIC NUCLEOTIDE-GATED CATION CHANNEL SUBUNIT A"/>
    <property type="match status" value="1"/>
</dbReference>
<sequence>MWVTHTMLNEETVLASLPDKLKAEIAINVHMDILSQVGIFQDCEPGLLAELVLKLRLQVFSPGDYICRKGDIGREMYIVKKGRLSVVGNDEKTVFATLGEGSVFGELSILNIAGNKTGNRRTANVMSTGYSDLFVLSKHDLWDALAEYPEAKEMLIAKGKEVLLKDNLLDQEATEEGGESVDEKMKLIEQKIDALSERFLTLSLRFDKRLTELKKKINLLEVKHRTEKEERSHFHQLTVKPELHLQPGEMSLNVPNSYDC</sequence>
<evidence type="ECO:0000313" key="10">
    <source>
        <dbReference type="EMBL" id="KAF6025028.1"/>
    </source>
</evidence>
<dbReference type="Pfam" id="PF00027">
    <property type="entry name" value="cNMP_binding"/>
    <property type="match status" value="1"/>
</dbReference>
<proteinExistence type="predicted"/>
<dbReference type="SUPFAM" id="SSF51206">
    <property type="entry name" value="cAMP-binding domain-like"/>
    <property type="match status" value="1"/>
</dbReference>
<evidence type="ECO:0000256" key="1">
    <source>
        <dbReference type="ARBA" id="ARBA00004141"/>
    </source>
</evidence>
<dbReference type="InterPro" id="IPR018490">
    <property type="entry name" value="cNMP-bd_dom_sf"/>
</dbReference>
<feature type="domain" description="Cyclic nucleotide-binding" evidence="9">
    <location>
        <begin position="39"/>
        <end position="141"/>
    </location>
</feature>
<dbReference type="FunFam" id="2.60.120.10:FF:000002">
    <property type="entry name" value="Cyclic nucleotide gated channel alpha 1a"/>
    <property type="match status" value="1"/>
</dbReference>
<dbReference type="CDD" id="cd00038">
    <property type="entry name" value="CAP_ED"/>
    <property type="match status" value="1"/>
</dbReference>
<keyword evidence="6" id="KW-0472">Membrane</keyword>
<dbReference type="InterPro" id="IPR018488">
    <property type="entry name" value="cNMP-bd_CS"/>
</dbReference>
<organism evidence="10 11">
    <name type="scientific">Bugula neritina</name>
    <name type="common">Brown bryozoan</name>
    <name type="synonym">Sertularia neritina</name>
    <dbReference type="NCBI Taxonomy" id="10212"/>
    <lineage>
        <taxon>Eukaryota</taxon>
        <taxon>Metazoa</taxon>
        <taxon>Spiralia</taxon>
        <taxon>Lophotrochozoa</taxon>
        <taxon>Bryozoa</taxon>
        <taxon>Gymnolaemata</taxon>
        <taxon>Cheilostomatida</taxon>
        <taxon>Flustrina</taxon>
        <taxon>Buguloidea</taxon>
        <taxon>Bugulidae</taxon>
        <taxon>Bugula</taxon>
    </lineage>
</organism>
<dbReference type="PROSITE" id="PS00889">
    <property type="entry name" value="CNMP_BINDING_2"/>
    <property type="match status" value="1"/>
</dbReference>
<evidence type="ECO:0000313" key="11">
    <source>
        <dbReference type="Proteomes" id="UP000593567"/>
    </source>
</evidence>
<keyword evidence="4" id="KW-1133">Transmembrane helix</keyword>
<evidence type="ECO:0000256" key="6">
    <source>
        <dbReference type="ARBA" id="ARBA00023136"/>
    </source>
</evidence>
<dbReference type="InterPro" id="IPR050866">
    <property type="entry name" value="CNG_cation_channel"/>
</dbReference>
<keyword evidence="8" id="KW-0407">Ion channel</keyword>
<evidence type="ECO:0000256" key="5">
    <source>
        <dbReference type="ARBA" id="ARBA00023065"/>
    </source>
</evidence>
<dbReference type="GO" id="GO:0030553">
    <property type="term" value="F:cGMP binding"/>
    <property type="evidence" value="ECO:0007669"/>
    <property type="project" value="TreeGrafter"/>
</dbReference>
<dbReference type="InterPro" id="IPR014710">
    <property type="entry name" value="RmlC-like_jellyroll"/>
</dbReference>
<evidence type="ECO:0000256" key="8">
    <source>
        <dbReference type="ARBA" id="ARBA00023303"/>
    </source>
</evidence>
<dbReference type="InterPro" id="IPR032406">
    <property type="entry name" value="CLZ_dom"/>
</dbReference>
<dbReference type="GO" id="GO:0005222">
    <property type="term" value="F:intracellularly cAMP-activated cation channel activity"/>
    <property type="evidence" value="ECO:0007669"/>
    <property type="project" value="TreeGrafter"/>
</dbReference>
<keyword evidence="5" id="KW-0406">Ion transport</keyword>
<dbReference type="EMBL" id="VXIV02002502">
    <property type="protein sequence ID" value="KAF6025028.1"/>
    <property type="molecule type" value="Genomic_DNA"/>
</dbReference>
<evidence type="ECO:0000256" key="3">
    <source>
        <dbReference type="ARBA" id="ARBA00022692"/>
    </source>
</evidence>
<dbReference type="GO" id="GO:0017071">
    <property type="term" value="C:intracellular cyclic nucleotide activated cation channel complex"/>
    <property type="evidence" value="ECO:0007669"/>
    <property type="project" value="TreeGrafter"/>
</dbReference>
<keyword evidence="3" id="KW-0812">Transmembrane</keyword>